<organism evidence="1 2">
    <name type="scientific">Syphacia muris</name>
    <dbReference type="NCBI Taxonomy" id="451379"/>
    <lineage>
        <taxon>Eukaryota</taxon>
        <taxon>Metazoa</taxon>
        <taxon>Ecdysozoa</taxon>
        <taxon>Nematoda</taxon>
        <taxon>Chromadorea</taxon>
        <taxon>Rhabditida</taxon>
        <taxon>Spirurina</taxon>
        <taxon>Oxyuridomorpha</taxon>
        <taxon>Oxyuroidea</taxon>
        <taxon>Oxyuridae</taxon>
        <taxon>Syphacia</taxon>
    </lineage>
</organism>
<dbReference type="STRING" id="451379.A0A0N5AQD6"/>
<name>A0A0N5AQD6_9BILA</name>
<protein>
    <submittedName>
        <fullName evidence="2">Uncharacterized protein</fullName>
    </submittedName>
</protein>
<dbReference type="WBParaSite" id="SMUV_0000689501-mRNA-1">
    <property type="protein sequence ID" value="SMUV_0000689501-mRNA-1"/>
    <property type="gene ID" value="SMUV_0000689501"/>
</dbReference>
<dbReference type="AlphaFoldDB" id="A0A0N5AQD6"/>
<proteinExistence type="predicted"/>
<evidence type="ECO:0000313" key="2">
    <source>
        <dbReference type="WBParaSite" id="SMUV_0000689501-mRNA-1"/>
    </source>
</evidence>
<keyword evidence="1" id="KW-1185">Reference proteome</keyword>
<dbReference type="Proteomes" id="UP000046393">
    <property type="component" value="Unplaced"/>
</dbReference>
<sequence>MAQKKDIQILAVVSSRKKQESIASSSSRPVLSYVTHYSDSGFSSTLSTGSSCSYLPPPPPYRMRGSGKAQRIHRSLSDSKYGTTSHGHMIALPSIRTGGSAHFFQDLQKAQRAGSWTPRIKRSSSGTTFHLVQMKEFSAAFTL</sequence>
<accession>A0A0N5AQD6</accession>
<reference evidence="2" key="1">
    <citation type="submission" date="2017-02" db="UniProtKB">
        <authorList>
            <consortium name="WormBaseParasite"/>
        </authorList>
    </citation>
    <scope>IDENTIFICATION</scope>
</reference>
<evidence type="ECO:0000313" key="1">
    <source>
        <dbReference type="Proteomes" id="UP000046393"/>
    </source>
</evidence>